<evidence type="ECO:0000313" key="2">
    <source>
        <dbReference type="Proteomes" id="UP000002770"/>
    </source>
</evidence>
<organism evidence="1 2">
    <name type="scientific">Legionella drancourtii LLAP12</name>
    <dbReference type="NCBI Taxonomy" id="658187"/>
    <lineage>
        <taxon>Bacteria</taxon>
        <taxon>Pseudomonadati</taxon>
        <taxon>Pseudomonadota</taxon>
        <taxon>Gammaproteobacteria</taxon>
        <taxon>Legionellales</taxon>
        <taxon>Legionellaceae</taxon>
        <taxon>Legionella</taxon>
    </lineage>
</organism>
<dbReference type="eggNOG" id="ENOG5030YNC">
    <property type="taxonomic scope" value="Bacteria"/>
</dbReference>
<name>G9ELS8_9GAMM</name>
<proteinExistence type="predicted"/>
<evidence type="ECO:0008006" key="3">
    <source>
        <dbReference type="Google" id="ProtNLM"/>
    </source>
</evidence>
<dbReference type="GO" id="GO:0003677">
    <property type="term" value="F:DNA binding"/>
    <property type="evidence" value="ECO:0007669"/>
    <property type="project" value="InterPro"/>
</dbReference>
<dbReference type="InterPro" id="IPR010982">
    <property type="entry name" value="Lambda_DNA-bd_dom_sf"/>
</dbReference>
<protein>
    <recommendedName>
        <fullName evidence="3">HTH cro/C1-type domain-containing protein</fullName>
    </recommendedName>
</protein>
<dbReference type="OrthoDB" id="5640963at2"/>
<sequence length="90" mass="10125">MNSKVFSQRFNRELATLGFPEELTEKIKAVSKVFDVSRHLANSFIFGHILPGHEQLDKIAAILEVCPQWLSGATDKKKAYSSRETVDSES</sequence>
<dbReference type="AlphaFoldDB" id="G9ELS8"/>
<gene>
    <name evidence="1" type="ORF">LDG_6079</name>
</gene>
<keyword evidence="2" id="KW-1185">Reference proteome</keyword>
<accession>G9ELS8</accession>
<evidence type="ECO:0000313" key="1">
    <source>
        <dbReference type="EMBL" id="EHL31913.1"/>
    </source>
</evidence>
<dbReference type="STRING" id="658187.LDG_6079"/>
<dbReference type="Gene3D" id="1.10.260.40">
    <property type="entry name" value="lambda repressor-like DNA-binding domains"/>
    <property type="match status" value="1"/>
</dbReference>
<dbReference type="HOGENOM" id="CLU_186023_0_0_6"/>
<dbReference type="InParanoid" id="G9ELS8"/>
<dbReference type="EMBL" id="JH413808">
    <property type="protein sequence ID" value="EHL31913.1"/>
    <property type="molecule type" value="Genomic_DNA"/>
</dbReference>
<dbReference type="RefSeq" id="WP_006870024.1">
    <property type="nucleotide sequence ID" value="NZ_JH413808.1"/>
</dbReference>
<dbReference type="Proteomes" id="UP000002770">
    <property type="component" value="Unassembled WGS sequence"/>
</dbReference>
<reference evidence="1 2" key="1">
    <citation type="journal article" date="2011" name="BMC Genomics">
        <title>Insight into cross-talk between intra-amoebal pathogens.</title>
        <authorList>
            <person name="Gimenez G."/>
            <person name="Bertelli C."/>
            <person name="Moliner C."/>
            <person name="Robert C."/>
            <person name="Raoult D."/>
            <person name="Fournier P.E."/>
            <person name="Greub G."/>
        </authorList>
    </citation>
    <scope>NUCLEOTIDE SEQUENCE [LARGE SCALE GENOMIC DNA]</scope>
    <source>
        <strain evidence="1 2">LLAP12</strain>
    </source>
</reference>